<organism evidence="1 2">
    <name type="scientific">Planoprotostelium fungivorum</name>
    <dbReference type="NCBI Taxonomy" id="1890364"/>
    <lineage>
        <taxon>Eukaryota</taxon>
        <taxon>Amoebozoa</taxon>
        <taxon>Evosea</taxon>
        <taxon>Variosea</taxon>
        <taxon>Cavosteliida</taxon>
        <taxon>Cavosteliaceae</taxon>
        <taxon>Planoprotostelium</taxon>
    </lineage>
</organism>
<name>A0A2P6MPK4_9EUKA</name>
<feature type="non-terminal residue" evidence="1">
    <location>
        <position position="1"/>
    </location>
</feature>
<reference evidence="1 2" key="1">
    <citation type="journal article" date="2018" name="Genome Biol. Evol.">
        <title>Multiple Roots of Fruiting Body Formation in Amoebozoa.</title>
        <authorList>
            <person name="Hillmann F."/>
            <person name="Forbes G."/>
            <person name="Novohradska S."/>
            <person name="Ferling I."/>
            <person name="Riege K."/>
            <person name="Groth M."/>
            <person name="Westermann M."/>
            <person name="Marz M."/>
            <person name="Spaller T."/>
            <person name="Winckler T."/>
            <person name="Schaap P."/>
            <person name="Glockner G."/>
        </authorList>
    </citation>
    <scope>NUCLEOTIDE SEQUENCE [LARGE SCALE GENOMIC DNA]</scope>
    <source>
        <strain evidence="1 2">Jena</strain>
    </source>
</reference>
<dbReference type="InParanoid" id="A0A2P6MPK4"/>
<dbReference type="EMBL" id="MDYQ01000591">
    <property type="protein sequence ID" value="PRP73625.1"/>
    <property type="molecule type" value="Genomic_DNA"/>
</dbReference>
<gene>
    <name evidence="1" type="ORF">PROFUN_16732</name>
</gene>
<dbReference type="AlphaFoldDB" id="A0A2P6MPK4"/>
<keyword evidence="2" id="KW-1185">Reference proteome</keyword>
<evidence type="ECO:0000313" key="1">
    <source>
        <dbReference type="EMBL" id="PRP73625.1"/>
    </source>
</evidence>
<dbReference type="Proteomes" id="UP000241769">
    <property type="component" value="Unassembled WGS sequence"/>
</dbReference>
<evidence type="ECO:0000313" key="2">
    <source>
        <dbReference type="Proteomes" id="UP000241769"/>
    </source>
</evidence>
<accession>A0A2P6MPK4</accession>
<sequence>ASLIARILLILKIVCYRYCSMKIFHKEPTSKRLVTSQQGLVLQETE</sequence>
<comment type="caution">
    <text evidence="1">The sequence shown here is derived from an EMBL/GenBank/DDBJ whole genome shotgun (WGS) entry which is preliminary data.</text>
</comment>
<protein>
    <submittedName>
        <fullName evidence="1">Uncharacterized protein</fullName>
    </submittedName>
</protein>
<proteinExistence type="predicted"/>